<dbReference type="OrthoDB" id="9791357at2"/>
<gene>
    <name evidence="2" type="ORF">SAMN05444392_102193</name>
</gene>
<evidence type="ECO:0000313" key="2">
    <source>
        <dbReference type="EMBL" id="SHE64478.1"/>
    </source>
</evidence>
<dbReference type="RefSeq" id="WP_073153443.1">
    <property type="nucleotide sequence ID" value="NZ_FQVL01000002.1"/>
</dbReference>
<dbReference type="PANTHER" id="PTHR21381">
    <property type="entry name" value="ZGC:162297"/>
    <property type="match status" value="1"/>
</dbReference>
<organism evidence="2 3">
    <name type="scientific">Seinonella peptonophila</name>
    <dbReference type="NCBI Taxonomy" id="112248"/>
    <lineage>
        <taxon>Bacteria</taxon>
        <taxon>Bacillati</taxon>
        <taxon>Bacillota</taxon>
        <taxon>Bacilli</taxon>
        <taxon>Bacillales</taxon>
        <taxon>Thermoactinomycetaceae</taxon>
        <taxon>Seinonella</taxon>
    </lineage>
</organism>
<comment type="similarity">
    <text evidence="1">Belongs to the BtpA family.</text>
</comment>
<accession>A0A1M4V6J3</accession>
<dbReference type="InterPro" id="IPR005137">
    <property type="entry name" value="BtpA"/>
</dbReference>
<dbReference type="NCBIfam" id="TIGR00259">
    <property type="entry name" value="thylakoid_BtpA"/>
    <property type="match status" value="1"/>
</dbReference>
<dbReference type="PIRSF" id="PIRSF005956">
    <property type="entry name" value="BtpA"/>
    <property type="match status" value="1"/>
</dbReference>
<sequence>MSWLKDIIGTEKAIIAMCHLLPLPGDPYYDHEKGMEYVVEMARKDLQALQDGGVDSVLFSNEFSLPYLTDVKTETVAAMGRVIGELMSEIRVPFGVNVLWDAKKSLDLAAATGASFVREIFTGVYASDFGTWDTNVGETIRHQYRLGAENVKLLFNIVPEAAKYLADRDIESIAKSTVFNNRPDALCVSGLTAGEETNSQLLKKVKEIVPETVVFANTGVRLNNFRDQLSVADGAVVGTTFKVDGKFENHVDGKRVKEFMDQVRAFRSELAQ</sequence>
<evidence type="ECO:0000256" key="1">
    <source>
        <dbReference type="ARBA" id="ARBA00006007"/>
    </source>
</evidence>
<keyword evidence="3" id="KW-1185">Reference proteome</keyword>
<dbReference type="AlphaFoldDB" id="A0A1M4V6J3"/>
<dbReference type="InterPro" id="IPR011060">
    <property type="entry name" value="RibuloseP-bd_barrel"/>
</dbReference>
<dbReference type="SUPFAM" id="SSF51366">
    <property type="entry name" value="Ribulose-phoshate binding barrel"/>
    <property type="match status" value="1"/>
</dbReference>
<evidence type="ECO:0000313" key="3">
    <source>
        <dbReference type="Proteomes" id="UP000184476"/>
    </source>
</evidence>
<proteinExistence type="inferred from homology"/>
<evidence type="ECO:0008006" key="4">
    <source>
        <dbReference type="Google" id="ProtNLM"/>
    </source>
</evidence>
<dbReference type="STRING" id="112248.SAMN05444392_102193"/>
<reference evidence="2 3" key="1">
    <citation type="submission" date="2016-11" db="EMBL/GenBank/DDBJ databases">
        <authorList>
            <person name="Jaros S."/>
            <person name="Januszkiewicz K."/>
            <person name="Wedrychowicz H."/>
        </authorList>
    </citation>
    <scope>NUCLEOTIDE SEQUENCE [LARGE SCALE GENOMIC DNA]</scope>
    <source>
        <strain evidence="2 3">DSM 44666</strain>
    </source>
</reference>
<dbReference type="EMBL" id="FQVL01000002">
    <property type="protein sequence ID" value="SHE64478.1"/>
    <property type="molecule type" value="Genomic_DNA"/>
</dbReference>
<name>A0A1M4V6J3_9BACL</name>
<dbReference type="Proteomes" id="UP000184476">
    <property type="component" value="Unassembled WGS sequence"/>
</dbReference>
<dbReference type="PANTHER" id="PTHR21381:SF3">
    <property type="entry name" value="SGC REGION PROTEIN SGCQ-RELATED"/>
    <property type="match status" value="1"/>
</dbReference>
<dbReference type="Pfam" id="PF03437">
    <property type="entry name" value="BtpA"/>
    <property type="match status" value="1"/>
</dbReference>
<protein>
    <recommendedName>
        <fullName evidence="4">Sgc region protein SgcQ</fullName>
    </recommendedName>
</protein>